<dbReference type="FunFam" id="3.20.20.80:FF:000033">
    <property type="entry name" value="Glucan 1,3-beta-glucosidase A"/>
    <property type="match status" value="1"/>
</dbReference>
<comment type="catalytic activity">
    <reaction evidence="13">
        <text>Successive hydrolysis of beta-D-glucose units from the non-reducing ends of (1-&gt;3)-beta-D-glucans, releasing alpha-glucose.</text>
        <dbReference type="EC" id="3.2.1.58"/>
    </reaction>
</comment>
<dbReference type="InterPro" id="IPR017853">
    <property type="entry name" value="GH"/>
</dbReference>
<accession>A0A9W9EPZ2</accession>
<dbReference type="InterPro" id="IPR050386">
    <property type="entry name" value="Glycosyl_hydrolase_5"/>
</dbReference>
<evidence type="ECO:0000256" key="7">
    <source>
        <dbReference type="ARBA" id="ARBA00022801"/>
    </source>
</evidence>
<evidence type="ECO:0000256" key="5">
    <source>
        <dbReference type="ARBA" id="ARBA00022525"/>
    </source>
</evidence>
<dbReference type="EC" id="3.2.1.58" evidence="15"/>
<reference evidence="21" key="2">
    <citation type="journal article" date="2023" name="IMA Fungus">
        <title>Comparative genomic study of the Penicillium genus elucidates a diverse pangenome and 15 lateral gene transfer events.</title>
        <authorList>
            <person name="Petersen C."/>
            <person name="Sorensen T."/>
            <person name="Nielsen M.R."/>
            <person name="Sondergaard T.E."/>
            <person name="Sorensen J.L."/>
            <person name="Fitzpatrick D.A."/>
            <person name="Frisvad J.C."/>
            <person name="Nielsen K.L."/>
        </authorList>
    </citation>
    <scope>NUCLEOTIDE SEQUENCE</scope>
    <source>
        <strain evidence="21">IBT 30761</strain>
    </source>
</reference>
<evidence type="ECO:0000256" key="6">
    <source>
        <dbReference type="ARBA" id="ARBA00022729"/>
    </source>
</evidence>
<reference evidence="21" key="1">
    <citation type="submission" date="2022-11" db="EMBL/GenBank/DDBJ databases">
        <authorList>
            <person name="Petersen C."/>
        </authorList>
    </citation>
    <scope>NUCLEOTIDE SEQUENCE</scope>
    <source>
        <strain evidence="21">IBT 30761</strain>
    </source>
</reference>
<organism evidence="21 22">
    <name type="scientific">Penicillium argentinense</name>
    <dbReference type="NCBI Taxonomy" id="1131581"/>
    <lineage>
        <taxon>Eukaryota</taxon>
        <taxon>Fungi</taxon>
        <taxon>Dikarya</taxon>
        <taxon>Ascomycota</taxon>
        <taxon>Pezizomycotina</taxon>
        <taxon>Eurotiomycetes</taxon>
        <taxon>Eurotiomycetidae</taxon>
        <taxon>Eurotiales</taxon>
        <taxon>Aspergillaceae</taxon>
        <taxon>Penicillium</taxon>
    </lineage>
</organism>
<keyword evidence="12" id="KW-0624">Polysaccharide degradation</keyword>
<evidence type="ECO:0000256" key="9">
    <source>
        <dbReference type="ARBA" id="ARBA00023277"/>
    </source>
</evidence>
<dbReference type="InterPro" id="IPR001547">
    <property type="entry name" value="Glyco_hydro_5"/>
</dbReference>
<dbReference type="PANTHER" id="PTHR31297">
    <property type="entry name" value="GLUCAN ENDO-1,6-BETA-GLUCOSIDASE B"/>
    <property type="match status" value="1"/>
</dbReference>
<evidence type="ECO:0000256" key="14">
    <source>
        <dbReference type="ARBA" id="ARBA00037254"/>
    </source>
</evidence>
<evidence type="ECO:0000256" key="1">
    <source>
        <dbReference type="ARBA" id="ARBA00001936"/>
    </source>
</evidence>
<evidence type="ECO:0000256" key="8">
    <source>
        <dbReference type="ARBA" id="ARBA00023211"/>
    </source>
</evidence>
<protein>
    <recommendedName>
        <fullName evidence="15">glucan 1,3-beta-glucosidase</fullName>
        <ecNumber evidence="15">3.2.1.58</ecNumber>
    </recommendedName>
    <alternativeName>
        <fullName evidence="17">Exo-1,3-beta-glucanase 1</fullName>
    </alternativeName>
    <alternativeName>
        <fullName evidence="16">Exo-1,3-beta-glucanase A</fullName>
    </alternativeName>
</protein>
<comment type="similarity">
    <text evidence="3 18">Belongs to the glycosyl hydrolase 5 (cellulase A) family.</text>
</comment>
<proteinExistence type="inferred from homology"/>
<comment type="function">
    <text evidence="14">Beta-glucanases participate in the metabolism of beta-glucan, the main structural component of the cell wall. It could also function biosynthetically as a transglycosylase.</text>
</comment>
<keyword evidence="7 18" id="KW-0378">Hydrolase</keyword>
<dbReference type="AlphaFoldDB" id="A0A9W9EPZ2"/>
<feature type="signal peptide" evidence="19">
    <location>
        <begin position="1"/>
        <end position="26"/>
    </location>
</feature>
<comment type="subcellular location">
    <subcellularLocation>
        <location evidence="2">Secreted</location>
    </subcellularLocation>
</comment>
<evidence type="ECO:0000313" key="22">
    <source>
        <dbReference type="Proteomes" id="UP001149074"/>
    </source>
</evidence>
<dbReference type="OrthoDB" id="62120at2759"/>
<evidence type="ECO:0000256" key="16">
    <source>
        <dbReference type="ARBA" id="ARBA00041261"/>
    </source>
</evidence>
<keyword evidence="6 19" id="KW-0732">Signal</keyword>
<evidence type="ECO:0000256" key="18">
    <source>
        <dbReference type="RuleBase" id="RU361153"/>
    </source>
</evidence>
<keyword evidence="11" id="KW-0961">Cell wall biogenesis/degradation</keyword>
<dbReference type="GO" id="GO:0005576">
    <property type="term" value="C:extracellular region"/>
    <property type="evidence" value="ECO:0007669"/>
    <property type="project" value="UniProtKB-SubCell"/>
</dbReference>
<feature type="chain" id="PRO_5040980451" description="glucan 1,3-beta-glucosidase" evidence="19">
    <location>
        <begin position="27"/>
        <end position="415"/>
    </location>
</feature>
<sequence>MSSKFSQKSLLGLSLAALGLAVPAVADPGFNYGGDMVRGVNLGGWLVLEPWITPSIFDDAGDAAVDEYSLCATLGADQCRAVLSQHWASFITQDDFNQIAAAGMNHVRIPIGYWALTPIEGDPYVDGQLEYLDAAVGWARASGLRVLIDLHGAPGSQNGFDNSGKRGAIEWQQGNSTEQAKEAFKALAARYGGDADVVTAVEALNEPSIPGGINEDGLKQYYFDCWGVAREASQDTTVVLHDGFMPTESWNGFMSPAAGVYYVMMDTHHYEVFDSGLLALDASSHVRTACNFVKDHVQTSDKWTIVGEWTGAMTDCAKYLNGKGIGARYDGTYQGSSAIGSCDGKFVGTVDALPAADRDNIRRFIEGQLDAYEKGRGWLYWTWKTEGAPEWDMQQQLAAGVFPNPVDTRAFPGQC</sequence>
<dbReference type="Proteomes" id="UP001149074">
    <property type="component" value="Unassembled WGS sequence"/>
</dbReference>
<gene>
    <name evidence="21" type="ORF">N7532_010634</name>
</gene>
<keyword evidence="5" id="KW-0964">Secreted</keyword>
<keyword evidence="8" id="KW-0464">Manganese</keyword>
<dbReference type="PANTHER" id="PTHR31297:SF1">
    <property type="entry name" value="GLUCAN 1,3-BETA-GLUCOSIDASE I_II-RELATED"/>
    <property type="match status" value="1"/>
</dbReference>
<evidence type="ECO:0000256" key="12">
    <source>
        <dbReference type="ARBA" id="ARBA00023326"/>
    </source>
</evidence>
<dbReference type="GO" id="GO:0071555">
    <property type="term" value="P:cell wall organization"/>
    <property type="evidence" value="ECO:0007669"/>
    <property type="project" value="UniProtKB-KW"/>
</dbReference>
<evidence type="ECO:0000256" key="13">
    <source>
        <dbReference type="ARBA" id="ARBA00036824"/>
    </source>
</evidence>
<dbReference type="GeneID" id="81362104"/>
<dbReference type="RefSeq" id="XP_056470541.1">
    <property type="nucleotide sequence ID" value="XM_056623125.1"/>
</dbReference>
<comment type="cofactor">
    <cofactor evidence="1">
        <name>Mn(2+)</name>
        <dbReference type="ChEBI" id="CHEBI:29035"/>
    </cofactor>
</comment>
<keyword evidence="10 18" id="KW-0326">Glycosidase</keyword>
<dbReference type="GO" id="GO:0004338">
    <property type="term" value="F:glucan exo-1,3-beta-glucosidase activity"/>
    <property type="evidence" value="ECO:0007669"/>
    <property type="project" value="UniProtKB-EC"/>
</dbReference>
<dbReference type="GO" id="GO:0009986">
    <property type="term" value="C:cell surface"/>
    <property type="evidence" value="ECO:0007669"/>
    <property type="project" value="TreeGrafter"/>
</dbReference>
<evidence type="ECO:0000256" key="17">
    <source>
        <dbReference type="ARBA" id="ARBA00041265"/>
    </source>
</evidence>
<dbReference type="Gene3D" id="3.20.20.80">
    <property type="entry name" value="Glycosidases"/>
    <property type="match status" value="1"/>
</dbReference>
<dbReference type="Pfam" id="PF00150">
    <property type="entry name" value="Cellulase"/>
    <property type="match status" value="1"/>
</dbReference>
<evidence type="ECO:0000256" key="15">
    <source>
        <dbReference type="ARBA" id="ARBA00038929"/>
    </source>
</evidence>
<keyword evidence="9" id="KW-0119">Carbohydrate metabolism</keyword>
<dbReference type="GO" id="GO:0009251">
    <property type="term" value="P:glucan catabolic process"/>
    <property type="evidence" value="ECO:0007669"/>
    <property type="project" value="TreeGrafter"/>
</dbReference>
<evidence type="ECO:0000256" key="3">
    <source>
        <dbReference type="ARBA" id="ARBA00005641"/>
    </source>
</evidence>
<keyword evidence="22" id="KW-1185">Reference proteome</keyword>
<evidence type="ECO:0000256" key="4">
    <source>
        <dbReference type="ARBA" id="ARBA00011245"/>
    </source>
</evidence>
<feature type="domain" description="Glycoside hydrolase family 5" evidence="20">
    <location>
        <begin position="83"/>
        <end position="313"/>
    </location>
</feature>
<evidence type="ECO:0000259" key="20">
    <source>
        <dbReference type="Pfam" id="PF00150"/>
    </source>
</evidence>
<dbReference type="SUPFAM" id="SSF51445">
    <property type="entry name" value="(Trans)glycosidases"/>
    <property type="match status" value="1"/>
</dbReference>
<comment type="subunit">
    <text evidence="4">Monomer.</text>
</comment>
<evidence type="ECO:0000313" key="21">
    <source>
        <dbReference type="EMBL" id="KAJ5085863.1"/>
    </source>
</evidence>
<evidence type="ECO:0000256" key="10">
    <source>
        <dbReference type="ARBA" id="ARBA00023295"/>
    </source>
</evidence>
<evidence type="ECO:0000256" key="11">
    <source>
        <dbReference type="ARBA" id="ARBA00023316"/>
    </source>
</evidence>
<name>A0A9W9EPZ2_9EURO</name>
<dbReference type="EMBL" id="JAPQKI010000010">
    <property type="protein sequence ID" value="KAJ5085863.1"/>
    <property type="molecule type" value="Genomic_DNA"/>
</dbReference>
<evidence type="ECO:0000256" key="19">
    <source>
        <dbReference type="SAM" id="SignalP"/>
    </source>
</evidence>
<comment type="caution">
    <text evidence="21">The sequence shown here is derived from an EMBL/GenBank/DDBJ whole genome shotgun (WGS) entry which is preliminary data.</text>
</comment>
<evidence type="ECO:0000256" key="2">
    <source>
        <dbReference type="ARBA" id="ARBA00004613"/>
    </source>
</evidence>